<protein>
    <submittedName>
        <fullName evidence="8">MFS transporter</fullName>
    </submittedName>
</protein>
<keyword evidence="5 6" id="KW-0472">Membrane</keyword>
<evidence type="ECO:0000256" key="4">
    <source>
        <dbReference type="ARBA" id="ARBA00022989"/>
    </source>
</evidence>
<evidence type="ECO:0000256" key="6">
    <source>
        <dbReference type="SAM" id="Phobius"/>
    </source>
</evidence>
<dbReference type="Pfam" id="PF00083">
    <property type="entry name" value="Sugar_tr"/>
    <property type="match status" value="1"/>
</dbReference>
<feature type="transmembrane region" description="Helical" evidence="6">
    <location>
        <begin position="169"/>
        <end position="189"/>
    </location>
</feature>
<dbReference type="InterPro" id="IPR020846">
    <property type="entry name" value="MFS_dom"/>
</dbReference>
<feature type="transmembrane region" description="Helical" evidence="6">
    <location>
        <begin position="307"/>
        <end position="324"/>
    </location>
</feature>
<dbReference type="InterPro" id="IPR005828">
    <property type="entry name" value="MFS_sugar_transport-like"/>
</dbReference>
<evidence type="ECO:0000313" key="8">
    <source>
        <dbReference type="EMBL" id="APT73171.1"/>
    </source>
</evidence>
<dbReference type="InterPro" id="IPR036259">
    <property type="entry name" value="MFS_trans_sf"/>
</dbReference>
<feature type="transmembrane region" description="Helical" evidence="6">
    <location>
        <begin position="143"/>
        <end position="163"/>
    </location>
</feature>
<keyword evidence="4 6" id="KW-1133">Transmembrane helix</keyword>
<dbReference type="PROSITE" id="PS00217">
    <property type="entry name" value="SUGAR_TRANSPORT_2"/>
    <property type="match status" value="1"/>
</dbReference>
<evidence type="ECO:0000256" key="3">
    <source>
        <dbReference type="ARBA" id="ARBA00022692"/>
    </source>
</evidence>
<feature type="transmembrane region" description="Helical" evidence="6">
    <location>
        <begin position="20"/>
        <end position="41"/>
    </location>
</feature>
<proteinExistence type="predicted"/>
<feature type="transmembrane region" description="Helical" evidence="6">
    <location>
        <begin position="241"/>
        <end position="261"/>
    </location>
</feature>
<feature type="transmembrane region" description="Helical" evidence="6">
    <location>
        <begin position="108"/>
        <end position="131"/>
    </location>
</feature>
<evidence type="ECO:0000259" key="7">
    <source>
        <dbReference type="PROSITE" id="PS50850"/>
    </source>
</evidence>
<evidence type="ECO:0000256" key="2">
    <source>
        <dbReference type="ARBA" id="ARBA00022448"/>
    </source>
</evidence>
<keyword evidence="2" id="KW-0813">Transport</keyword>
<dbReference type="PANTHER" id="PTHR23511:SF34">
    <property type="entry name" value="SYNAPTIC VESICLE GLYCOPROTEIN 2"/>
    <property type="match status" value="1"/>
</dbReference>
<dbReference type="Proteomes" id="UP000185490">
    <property type="component" value="Chromosome"/>
</dbReference>
<dbReference type="InterPro" id="IPR005829">
    <property type="entry name" value="Sugar_transporter_CS"/>
</dbReference>
<feature type="transmembrane region" description="Helical" evidence="6">
    <location>
        <begin position="84"/>
        <end position="102"/>
    </location>
</feature>
<evidence type="ECO:0000256" key="5">
    <source>
        <dbReference type="ARBA" id="ARBA00023136"/>
    </source>
</evidence>
<feature type="domain" description="Major facilitator superfamily (MFS) profile" evidence="7">
    <location>
        <begin position="19"/>
        <end position="417"/>
    </location>
</feature>
<organism evidence="8 9">
    <name type="scientific">Thermosipho melanesiensis</name>
    <dbReference type="NCBI Taxonomy" id="46541"/>
    <lineage>
        <taxon>Bacteria</taxon>
        <taxon>Thermotogati</taxon>
        <taxon>Thermotogota</taxon>
        <taxon>Thermotogae</taxon>
        <taxon>Thermotogales</taxon>
        <taxon>Fervidobacteriaceae</taxon>
        <taxon>Thermosipho</taxon>
    </lineage>
</organism>
<feature type="transmembrane region" description="Helical" evidence="6">
    <location>
        <begin position="394"/>
        <end position="414"/>
    </location>
</feature>
<keyword evidence="9" id="KW-1185">Reference proteome</keyword>
<dbReference type="PANTHER" id="PTHR23511">
    <property type="entry name" value="SYNAPTIC VESICLE GLYCOPROTEIN 2"/>
    <property type="match status" value="1"/>
</dbReference>
<evidence type="ECO:0000313" key="9">
    <source>
        <dbReference type="Proteomes" id="UP000185490"/>
    </source>
</evidence>
<gene>
    <name evidence="8" type="ORF">BW47_00495</name>
</gene>
<reference evidence="8 9" key="1">
    <citation type="submission" date="2014-02" db="EMBL/GenBank/DDBJ databases">
        <title>Diversity of Thermotogales isolates from hydrothermal vents.</title>
        <authorList>
            <person name="Haverkamp T.H.A."/>
            <person name="Lossouarn J."/>
            <person name="Geslin C."/>
            <person name="Nesbo C.L."/>
        </authorList>
    </citation>
    <scope>NUCLEOTIDE SEQUENCE [LARGE SCALE GENOMIC DNA]</scope>
    <source>
        <strain evidence="8 9">431</strain>
    </source>
</reference>
<dbReference type="RefSeq" id="WP_012056329.1">
    <property type="nucleotide sequence ID" value="NZ_CP007389.1"/>
</dbReference>
<feature type="transmembrane region" description="Helical" evidence="6">
    <location>
        <begin position="330"/>
        <end position="351"/>
    </location>
</feature>
<dbReference type="PROSITE" id="PS50850">
    <property type="entry name" value="MFS"/>
    <property type="match status" value="1"/>
</dbReference>
<feature type="transmembrane region" description="Helical" evidence="6">
    <location>
        <begin position="363"/>
        <end position="382"/>
    </location>
</feature>
<feature type="transmembrane region" description="Helical" evidence="6">
    <location>
        <begin position="281"/>
        <end position="298"/>
    </location>
</feature>
<dbReference type="SUPFAM" id="SSF103473">
    <property type="entry name" value="MFS general substrate transporter"/>
    <property type="match status" value="1"/>
</dbReference>
<comment type="subcellular location">
    <subcellularLocation>
        <location evidence="1">Membrane</location>
        <topology evidence="1">Multi-pass membrane protein</topology>
    </subcellularLocation>
</comment>
<sequence length="422" mass="47610">MKIDQVVDIVIPKEKQRRILIFASFIWMVGAAGVMIMPFVLPDLISEWQLSKISASSLVSSTFLGMLFGALFSGVILDYFGRKSGMVFYLLISIVFTVFFGFSKSYSIAYFLRFVSGFGYGGLLPSVNTYLSEFTSIKLRGRYLVYLETSWAIGSILMALFAVTLGEKFGWRSNFYIFLLGLFILISLLKNGETPKYIFEKNGKEALEKQFGKISQEIESVEKVKVTYSAMFKKKYLKQTILVMISWFVVSFVYYALFSWAPKIFVNNLSISITKAKWYTFYVYLAQLPGYLSVAYLIEKWGRKRTLSVYFVGMGLSSFLLFATMGNISFLFVILVLSFFTLGVWGLVYAYTPELFPTSFRGTANGIAGVMARVAGILAPYFTGYFIDKSVVMVLSYTAIISIVTGVLVLILGVETKDRPID</sequence>
<evidence type="ECO:0000256" key="1">
    <source>
        <dbReference type="ARBA" id="ARBA00004141"/>
    </source>
</evidence>
<dbReference type="Gene3D" id="1.20.1250.20">
    <property type="entry name" value="MFS general substrate transporter like domains"/>
    <property type="match status" value="1"/>
</dbReference>
<keyword evidence="3 6" id="KW-0812">Transmembrane</keyword>
<feature type="transmembrane region" description="Helical" evidence="6">
    <location>
        <begin position="53"/>
        <end position="77"/>
    </location>
</feature>
<dbReference type="EMBL" id="CP007389">
    <property type="protein sequence ID" value="APT73171.1"/>
    <property type="molecule type" value="Genomic_DNA"/>
</dbReference>
<accession>A0ABM6GCH4</accession>
<dbReference type="CDD" id="cd17316">
    <property type="entry name" value="MFS_SV2_like"/>
    <property type="match status" value="1"/>
</dbReference>
<name>A0ABM6GCH4_9BACT</name>